<dbReference type="Proteomes" id="UP001329151">
    <property type="component" value="Chromosome"/>
</dbReference>
<dbReference type="AlphaFoldDB" id="A0AA86IXW6"/>
<protein>
    <recommendedName>
        <fullName evidence="4">Urease accessory protein UreE</fullName>
    </recommendedName>
</protein>
<evidence type="ECO:0000256" key="1">
    <source>
        <dbReference type="SAM" id="MobiDB-lite"/>
    </source>
</evidence>
<organism evidence="2 3">
    <name type="scientific">Limnobacter thiooxidans</name>
    <dbReference type="NCBI Taxonomy" id="131080"/>
    <lineage>
        <taxon>Bacteria</taxon>
        <taxon>Pseudomonadati</taxon>
        <taxon>Pseudomonadota</taxon>
        <taxon>Betaproteobacteria</taxon>
        <taxon>Burkholderiales</taxon>
        <taxon>Burkholderiaceae</taxon>
        <taxon>Limnobacter</taxon>
    </lineage>
</organism>
<gene>
    <name evidence="2" type="ORF">RGQ30_07800</name>
</gene>
<name>A0AA86IXW6_9BURK</name>
<keyword evidence="3" id="KW-1185">Reference proteome</keyword>
<evidence type="ECO:0000313" key="2">
    <source>
        <dbReference type="EMBL" id="BET25279.1"/>
    </source>
</evidence>
<dbReference type="RefSeq" id="WP_130558225.1">
    <property type="nucleotide sequence ID" value="NZ_AP028947.1"/>
</dbReference>
<evidence type="ECO:0000313" key="3">
    <source>
        <dbReference type="Proteomes" id="UP001329151"/>
    </source>
</evidence>
<reference evidence="2 3" key="1">
    <citation type="submission" date="2023-10" db="EMBL/GenBank/DDBJ databases">
        <title>Complete Genome Sequence of Limnobacter thiooxidans CS-K2T, Isolated from freshwater lake sediments in Bavaria, Germany.</title>
        <authorList>
            <person name="Naruki M."/>
            <person name="Watanabe A."/>
            <person name="Warashina T."/>
            <person name="Morita T."/>
            <person name="Arakawa K."/>
        </authorList>
    </citation>
    <scope>NUCLEOTIDE SEQUENCE [LARGE SCALE GENOMIC DNA]</scope>
    <source>
        <strain evidence="2 3">CS-K2</strain>
    </source>
</reference>
<sequence>MSAEHSHDHNHDHDHDHPHEHGPDCGHNHAVVYNKVVKAEHKVASVLLRNAKTIELTFDERQEVPHDVKATDGSTLICHLHDTVEVGDKLVSNTNEWAIVAAAAEELFEVSRGQKGFEEFLHVAGLAFWPVQLTENGLRVVASHECMHMLEHFELKFDTVTAAMQEISVPEIKHHDCCDHDHDHSHAHDHSNEHVHGPDCGHDH</sequence>
<feature type="region of interest" description="Disordered" evidence="1">
    <location>
        <begin position="1"/>
        <end position="27"/>
    </location>
</feature>
<accession>A0AA86IXW6</accession>
<dbReference type="EMBL" id="AP028947">
    <property type="protein sequence ID" value="BET25279.1"/>
    <property type="molecule type" value="Genomic_DNA"/>
</dbReference>
<evidence type="ECO:0008006" key="4">
    <source>
        <dbReference type="Google" id="ProtNLM"/>
    </source>
</evidence>
<proteinExistence type="predicted"/>
<feature type="region of interest" description="Disordered" evidence="1">
    <location>
        <begin position="182"/>
        <end position="204"/>
    </location>
</feature>
<dbReference type="KEGG" id="lto:RGQ30_07800"/>